<dbReference type="RefSeq" id="WP_070067039.1">
    <property type="nucleotide sequence ID" value="NZ_MJUW02000074.1"/>
</dbReference>
<dbReference type="Pfam" id="PF07949">
    <property type="entry name" value="YbbR"/>
    <property type="match status" value="1"/>
</dbReference>
<keyword evidence="2" id="KW-1185">Reference proteome</keyword>
<dbReference type="Gene3D" id="2.170.120.30">
    <property type="match status" value="1"/>
</dbReference>
<proteinExistence type="predicted"/>
<accession>A0A1V6M0A2</accession>
<dbReference type="AlphaFoldDB" id="A0A1V6M0A2"/>
<evidence type="ECO:0000313" key="2">
    <source>
        <dbReference type="Proteomes" id="UP000242219"/>
    </source>
</evidence>
<gene>
    <name evidence="1" type="ORF">BIY37_06635</name>
</gene>
<dbReference type="PANTHER" id="PTHR37804:SF1">
    <property type="entry name" value="CDAA REGULATORY PROTEIN CDAR"/>
    <property type="match status" value="1"/>
</dbReference>
<dbReference type="Gene3D" id="2.170.120.40">
    <property type="entry name" value="YbbR-like domain"/>
    <property type="match status" value="1"/>
</dbReference>
<reference evidence="1 2" key="1">
    <citation type="journal article" date="2016" name="Genome Announc.">
        <title>Draft Genome Sequence of the Anaerobic Ammonium-Oxidizing Bacterium 'Candidatus Brocadia sp. 40'.</title>
        <authorList>
            <person name="Ali M."/>
            <person name="Haroon M.F."/>
            <person name="Narita Y."/>
            <person name="Zhang L."/>
            <person name="Rangel Shaw D."/>
            <person name="Okabe S."/>
            <person name="Saikaly P.E."/>
        </authorList>
    </citation>
    <scope>NUCLEOTIDE SEQUENCE [LARGE SCALE GENOMIC DNA]</scope>
    <source>
        <strain evidence="1 2">40</strain>
    </source>
</reference>
<evidence type="ECO:0008006" key="3">
    <source>
        <dbReference type="Google" id="ProtNLM"/>
    </source>
</evidence>
<organism evidence="1 2">
    <name type="scientific">Candidatus Brocadia sapporoensis</name>
    <dbReference type="NCBI Taxonomy" id="392547"/>
    <lineage>
        <taxon>Bacteria</taxon>
        <taxon>Pseudomonadati</taxon>
        <taxon>Planctomycetota</taxon>
        <taxon>Candidatus Brocadiia</taxon>
        <taxon>Candidatus Brocadiales</taxon>
        <taxon>Candidatus Brocadiaceae</taxon>
        <taxon>Candidatus Brocadia</taxon>
    </lineage>
</organism>
<dbReference type="Proteomes" id="UP000242219">
    <property type="component" value="Unassembled WGS sequence"/>
</dbReference>
<protein>
    <recommendedName>
        <fullName evidence="3">YbbR domain pair protein</fullName>
    </recommendedName>
</protein>
<dbReference type="PANTHER" id="PTHR37804">
    <property type="entry name" value="CDAA REGULATORY PROTEIN CDAR"/>
    <property type="match status" value="1"/>
</dbReference>
<evidence type="ECO:0000313" key="1">
    <source>
        <dbReference type="EMBL" id="OQD45795.1"/>
    </source>
</evidence>
<comment type="caution">
    <text evidence="1">The sequence shown here is derived from an EMBL/GenBank/DDBJ whole genome shotgun (WGS) entry which is preliminary data.</text>
</comment>
<dbReference type="InterPro" id="IPR053154">
    <property type="entry name" value="c-di-AMP_regulator"/>
</dbReference>
<name>A0A1V6M0A2_9BACT</name>
<dbReference type="InterPro" id="IPR012505">
    <property type="entry name" value="YbbR"/>
</dbReference>
<sequence>MKKIFTENIPTKLMALVMAVALWLYAINRHTGDLTTTVSLTVSVPEGITVVEQSTSKITIHLQGPQNVIDTVDNMIKDRKISARYVIKESPDGIEDQLKQSIFIKKEHLDLPPAVKLISVYPDKIDVVLGKLQKKKLKVVLQKKGEPAVGYNIVNEFIFPGEVEVTGPLSALKEASSINTVSVDIGGISGEQNRTFPWRIEIDQKVTINRGDKTISVPVVCKEDVRIWLQIMEQQDTRLFVKMRVKVIGPAEYPYVIKLQDEFADVKVKGPKLLLDKLNTEDVILYIDVSSLKPPGPYKQPIKCILPKNIELVDKLPEVHLDIRETLHSVEAR</sequence>
<dbReference type="EMBL" id="MJUW02000074">
    <property type="protein sequence ID" value="OQD45795.1"/>
    <property type="molecule type" value="Genomic_DNA"/>
</dbReference>